<dbReference type="EMBL" id="SEUJ01000073">
    <property type="protein sequence ID" value="KAA1154095.1"/>
    <property type="molecule type" value="Genomic_DNA"/>
</dbReference>
<dbReference type="InterPro" id="IPR010583">
    <property type="entry name" value="MipA"/>
</dbReference>
<gene>
    <name evidence="9" type="ORF">DC53_03360</name>
    <name evidence="8" type="ORF">EU508_10100</name>
    <name evidence="7" type="ORF">EU509_13295</name>
</gene>
<name>A0A063KWW4_9GAMM</name>
<evidence type="ECO:0000313" key="12">
    <source>
        <dbReference type="Proteomes" id="UP000324162"/>
    </source>
</evidence>
<evidence type="ECO:0000313" key="11">
    <source>
        <dbReference type="Proteomes" id="UP000322915"/>
    </source>
</evidence>
<evidence type="ECO:0000256" key="1">
    <source>
        <dbReference type="ARBA" id="ARBA00004442"/>
    </source>
</evidence>
<evidence type="ECO:0000313" key="10">
    <source>
        <dbReference type="Proteomes" id="UP000027154"/>
    </source>
</evidence>
<evidence type="ECO:0000256" key="6">
    <source>
        <dbReference type="SAM" id="SignalP"/>
    </source>
</evidence>
<evidence type="ECO:0000313" key="9">
    <source>
        <dbReference type="EMBL" id="KDC52976.1"/>
    </source>
</evidence>
<dbReference type="EMBL" id="JJNZ01000008">
    <property type="protein sequence ID" value="KDC52976.1"/>
    <property type="molecule type" value="Genomic_DNA"/>
</dbReference>
<keyword evidence="11" id="KW-1185">Reference proteome</keyword>
<feature type="chain" id="PRO_5044538601" evidence="6">
    <location>
        <begin position="28"/>
        <end position="285"/>
    </location>
</feature>
<evidence type="ECO:0000256" key="2">
    <source>
        <dbReference type="ARBA" id="ARBA00005722"/>
    </source>
</evidence>
<accession>A0A063KWW4</accession>
<keyword evidence="3 6" id="KW-0732">Signal</keyword>
<evidence type="ECO:0000256" key="3">
    <source>
        <dbReference type="ARBA" id="ARBA00022729"/>
    </source>
</evidence>
<dbReference type="AlphaFoldDB" id="A0A063KWW4"/>
<dbReference type="Proteomes" id="UP000322915">
    <property type="component" value="Unassembled WGS sequence"/>
</dbReference>
<dbReference type="GO" id="GO:0009279">
    <property type="term" value="C:cell outer membrane"/>
    <property type="evidence" value="ECO:0007669"/>
    <property type="project" value="UniProtKB-SubCell"/>
</dbReference>
<reference evidence="11 12" key="2">
    <citation type="submission" date="2019-01" db="EMBL/GenBank/DDBJ databases">
        <title>Genome sequences of marine Pseudoalteromonas species.</title>
        <authorList>
            <person name="Boraston A.B."/>
            <person name="Hehemann J.-H."/>
            <person name="Vickers C.J."/>
            <person name="Salama-Alber O."/>
            <person name="Abe K."/>
            <person name="Hettle A.J."/>
        </authorList>
    </citation>
    <scope>NUCLEOTIDE SEQUENCE [LARGE SCALE GENOMIC DNA]</scope>
    <source>
        <strain evidence="8 12">PS42</strain>
        <strain evidence="7 11">PS47</strain>
    </source>
</reference>
<dbReference type="RefSeq" id="WP_007377789.1">
    <property type="nucleotide sequence ID" value="NZ_JBBMQV010000010.1"/>
</dbReference>
<dbReference type="PANTHER" id="PTHR38776">
    <property type="entry name" value="MLTA-INTERACTING PROTEIN-RELATED"/>
    <property type="match status" value="1"/>
</dbReference>
<dbReference type="Proteomes" id="UP000324162">
    <property type="component" value="Unassembled WGS sequence"/>
</dbReference>
<dbReference type="Proteomes" id="UP000027154">
    <property type="component" value="Unassembled WGS sequence"/>
</dbReference>
<sequence>MKNALLNYTFFIITLLCMSIFSTSSMASNRYYADNTLEPTQGFAWDWSAGVGYHIGDSYLIGVDSYDHGMLVDLTLALSYENFYLDFDHNQLSGGLVVGYSLIDKFDWGLDILGTNVQSGFNDKGLGLYNDGIIDELRGIKTRNYDFDTGLRLTRRFENSQISFEYLHDISGTHNGWIVNTFFSHILPWRNWEFRTGVGLSAYSSDFTNYYFGIDSSEATSDRPIYRTNASSSMMFEFHAEYPINQDWVFLAGWLTTWFSNEIDESPIITRRYQHQAKVGLRYVF</sequence>
<comment type="caution">
    <text evidence="8">The sequence shown here is derived from an EMBL/GenBank/DDBJ whole genome shotgun (WGS) entry which is preliminary data.</text>
</comment>
<keyword evidence="4" id="KW-0472">Membrane</keyword>
<dbReference type="PANTHER" id="PTHR38776:SF1">
    <property type="entry name" value="MLTA-INTERACTING PROTEIN-RELATED"/>
    <property type="match status" value="1"/>
</dbReference>
<comment type="similarity">
    <text evidence="2">Belongs to the MipA/OmpV family.</text>
</comment>
<feature type="signal peptide" evidence="6">
    <location>
        <begin position="1"/>
        <end position="27"/>
    </location>
</feature>
<evidence type="ECO:0000256" key="4">
    <source>
        <dbReference type="ARBA" id="ARBA00023136"/>
    </source>
</evidence>
<organism evidence="8 12">
    <name type="scientific">Pseudoalteromonas fuliginea</name>
    <dbReference type="NCBI Taxonomy" id="1872678"/>
    <lineage>
        <taxon>Bacteria</taxon>
        <taxon>Pseudomonadati</taxon>
        <taxon>Pseudomonadota</taxon>
        <taxon>Gammaproteobacteria</taxon>
        <taxon>Alteromonadales</taxon>
        <taxon>Pseudoalteromonadaceae</taxon>
        <taxon>Pseudoalteromonas</taxon>
    </lineage>
</organism>
<evidence type="ECO:0000313" key="8">
    <source>
        <dbReference type="EMBL" id="KAA1160096.1"/>
    </source>
</evidence>
<comment type="subcellular location">
    <subcellularLocation>
        <location evidence="1">Cell outer membrane</location>
    </subcellularLocation>
</comment>
<evidence type="ECO:0000256" key="5">
    <source>
        <dbReference type="ARBA" id="ARBA00023237"/>
    </source>
</evidence>
<protein>
    <submittedName>
        <fullName evidence="9">Membrane protein</fullName>
    </submittedName>
    <submittedName>
        <fullName evidence="8">MipA/OmpV family protein</fullName>
    </submittedName>
</protein>
<keyword evidence="5" id="KW-0998">Cell outer membrane</keyword>
<evidence type="ECO:0000313" key="7">
    <source>
        <dbReference type="EMBL" id="KAA1154095.1"/>
    </source>
</evidence>
<reference evidence="9 10" key="1">
    <citation type="submission" date="2014-04" db="EMBL/GenBank/DDBJ databases">
        <title>Pseudoalteromonas galatheae sp. nov., isolated from a deep-sea polychaete near Canal Concepcion, Chile.</title>
        <authorList>
            <person name="Machado H.R."/>
            <person name="Gram L."/>
            <person name="Vynne N.G."/>
        </authorList>
    </citation>
    <scope>NUCLEOTIDE SEQUENCE [LARGE SCALE GENOMIC DNA]</scope>
    <source>
        <strain evidence="9 10">KMM216</strain>
    </source>
</reference>
<dbReference type="Pfam" id="PF06629">
    <property type="entry name" value="MipA"/>
    <property type="match status" value="1"/>
</dbReference>
<dbReference type="EMBL" id="SEUK01000049">
    <property type="protein sequence ID" value="KAA1160096.1"/>
    <property type="molecule type" value="Genomic_DNA"/>
</dbReference>
<dbReference type="OrthoDB" id="8562138at2"/>
<proteinExistence type="inferred from homology"/>